<proteinExistence type="predicted"/>
<name>A0A974PIH6_9BACL</name>
<keyword evidence="2" id="KW-1185">Reference proteome</keyword>
<reference evidence="1 2" key="1">
    <citation type="submission" date="2021-01" db="EMBL/GenBank/DDBJ databases">
        <title>Whole genome sequence of Paenibacillus sonchi LMG 24727 for comparative genomics.</title>
        <authorList>
            <person name="Lee G."/>
            <person name="Kim M.-J."/>
            <person name="Lim K."/>
            <person name="Shin J.-H."/>
        </authorList>
    </citation>
    <scope>NUCLEOTIDE SEQUENCE [LARGE SCALE GENOMIC DNA]</scope>
    <source>
        <strain evidence="1 2">LMG 24727</strain>
        <plasmid evidence="1 2">unnamed1</plasmid>
    </source>
</reference>
<gene>
    <name evidence="1" type="ORF">JI735_34585</name>
</gene>
<geneLocation type="plasmid" evidence="1 2">
    <name>unnamed1</name>
</geneLocation>
<dbReference type="KEGG" id="pson:JI735_34585"/>
<dbReference type="AlphaFoldDB" id="A0A974PIH6"/>
<sequence>MQEFSSSLSRLKQQSIIEYSYFFIDDNQDEQASELLRHFAKVIKRVTVKRSGRQNEYIRNETTHYWNNAIDERYDHLFLVDSVLFLHPCTAKQLAATEFRKLSVQNGNSTLIRSPKYGFVTSTRNGNNQEARR</sequence>
<dbReference type="EMBL" id="CP068596">
    <property type="protein sequence ID" value="QQZ64562.1"/>
    <property type="molecule type" value="Genomic_DNA"/>
</dbReference>
<dbReference type="RefSeq" id="WP_039832855.1">
    <property type="nucleotide sequence ID" value="NZ_CP068596.1"/>
</dbReference>
<keyword evidence="1" id="KW-0614">Plasmid</keyword>
<protein>
    <submittedName>
        <fullName evidence="1">Uncharacterized protein</fullName>
    </submittedName>
</protein>
<evidence type="ECO:0000313" key="1">
    <source>
        <dbReference type="EMBL" id="QQZ64562.1"/>
    </source>
</evidence>
<evidence type="ECO:0000313" key="2">
    <source>
        <dbReference type="Proteomes" id="UP000595841"/>
    </source>
</evidence>
<dbReference type="Proteomes" id="UP000595841">
    <property type="component" value="Plasmid unnamed1"/>
</dbReference>
<organism evidence="1 2">
    <name type="scientific">Paenibacillus sonchi</name>
    <dbReference type="NCBI Taxonomy" id="373687"/>
    <lineage>
        <taxon>Bacteria</taxon>
        <taxon>Bacillati</taxon>
        <taxon>Bacillota</taxon>
        <taxon>Bacilli</taxon>
        <taxon>Bacillales</taxon>
        <taxon>Paenibacillaceae</taxon>
        <taxon>Paenibacillus</taxon>
        <taxon>Paenibacillus sonchi group</taxon>
    </lineage>
</organism>
<accession>A0A974PIH6</accession>